<dbReference type="KEGG" id="tpol:Mal48_15670"/>
<dbReference type="Pfam" id="PF08681">
    <property type="entry name" value="TacA1"/>
    <property type="match status" value="1"/>
</dbReference>
<dbReference type="RefSeq" id="WP_145197498.1">
    <property type="nucleotide sequence ID" value="NZ_CP036267.1"/>
</dbReference>
<protein>
    <submittedName>
        <fullName evidence="3">Uncharacterized protein</fullName>
    </submittedName>
</protein>
<organism evidence="3 4">
    <name type="scientific">Thalassoglobus polymorphus</name>
    <dbReference type="NCBI Taxonomy" id="2527994"/>
    <lineage>
        <taxon>Bacteria</taxon>
        <taxon>Pseudomonadati</taxon>
        <taxon>Planctomycetota</taxon>
        <taxon>Planctomycetia</taxon>
        <taxon>Planctomycetales</taxon>
        <taxon>Planctomycetaceae</taxon>
        <taxon>Thalassoglobus</taxon>
    </lineage>
</organism>
<dbReference type="SUPFAM" id="SSF47598">
    <property type="entry name" value="Ribbon-helix-helix"/>
    <property type="match status" value="1"/>
</dbReference>
<dbReference type="AlphaFoldDB" id="A0A517QL29"/>
<dbReference type="OrthoDB" id="9927800at2"/>
<reference evidence="3 4" key="1">
    <citation type="submission" date="2019-02" db="EMBL/GenBank/DDBJ databases">
        <title>Deep-cultivation of Planctomycetes and their phenomic and genomic characterization uncovers novel biology.</title>
        <authorList>
            <person name="Wiegand S."/>
            <person name="Jogler M."/>
            <person name="Boedeker C."/>
            <person name="Pinto D."/>
            <person name="Vollmers J."/>
            <person name="Rivas-Marin E."/>
            <person name="Kohn T."/>
            <person name="Peeters S.H."/>
            <person name="Heuer A."/>
            <person name="Rast P."/>
            <person name="Oberbeckmann S."/>
            <person name="Bunk B."/>
            <person name="Jeske O."/>
            <person name="Meyerdierks A."/>
            <person name="Storesund J.E."/>
            <person name="Kallscheuer N."/>
            <person name="Luecker S."/>
            <person name="Lage O.M."/>
            <person name="Pohl T."/>
            <person name="Merkel B.J."/>
            <person name="Hornburger P."/>
            <person name="Mueller R.-W."/>
            <person name="Bruemmer F."/>
            <person name="Labrenz M."/>
            <person name="Spormann A.M."/>
            <person name="Op den Camp H."/>
            <person name="Overmann J."/>
            <person name="Amann R."/>
            <person name="Jetten M.S.M."/>
            <person name="Mascher T."/>
            <person name="Medema M.H."/>
            <person name="Devos D.P."/>
            <person name="Kaster A.-K."/>
            <person name="Ovreas L."/>
            <person name="Rohde M."/>
            <person name="Galperin M.Y."/>
            <person name="Jogler C."/>
        </authorList>
    </citation>
    <scope>NUCLEOTIDE SEQUENCE [LARGE SCALE GENOMIC DNA]</scope>
    <source>
        <strain evidence="3 4">Mal48</strain>
    </source>
</reference>
<dbReference type="GO" id="GO:0006355">
    <property type="term" value="P:regulation of DNA-templated transcription"/>
    <property type="evidence" value="ECO:0007669"/>
    <property type="project" value="InterPro"/>
</dbReference>
<keyword evidence="4" id="KW-1185">Reference proteome</keyword>
<evidence type="ECO:0000256" key="1">
    <source>
        <dbReference type="ARBA" id="ARBA00022649"/>
    </source>
</evidence>
<sequence>MAKKKPTRTGQQLNIRCSDEDADLFNQVAQIEGLTTAQQWMLQVCRKRARAILAAAESGNVKITETLIVTDE</sequence>
<name>A0A517QL29_9PLAN</name>
<dbReference type="EMBL" id="CP036267">
    <property type="protein sequence ID" value="QDT32324.1"/>
    <property type="molecule type" value="Genomic_DNA"/>
</dbReference>
<dbReference type="Proteomes" id="UP000315724">
    <property type="component" value="Chromosome"/>
</dbReference>
<proteinExistence type="inferred from homology"/>
<evidence type="ECO:0000313" key="3">
    <source>
        <dbReference type="EMBL" id="QDT32324.1"/>
    </source>
</evidence>
<evidence type="ECO:0000256" key="2">
    <source>
        <dbReference type="ARBA" id="ARBA00049988"/>
    </source>
</evidence>
<dbReference type="InterPro" id="IPR010985">
    <property type="entry name" value="Ribbon_hlx_hlx"/>
</dbReference>
<dbReference type="Gene3D" id="1.20.5.780">
    <property type="entry name" value="Single helix bin"/>
    <property type="match status" value="1"/>
</dbReference>
<keyword evidence="1" id="KW-1277">Toxin-antitoxin system</keyword>
<comment type="similarity">
    <text evidence="2">Belongs to the TacA antitoxin family.</text>
</comment>
<dbReference type="InterPro" id="IPR014795">
    <property type="entry name" value="TacA_1-like"/>
</dbReference>
<evidence type="ECO:0000313" key="4">
    <source>
        <dbReference type="Proteomes" id="UP000315724"/>
    </source>
</evidence>
<accession>A0A517QL29</accession>
<gene>
    <name evidence="3" type="ORF">Mal48_15670</name>
</gene>